<dbReference type="InterPro" id="IPR006132">
    <property type="entry name" value="Asp/Orn_carbamoyltranf_P-bd"/>
</dbReference>
<dbReference type="EMBL" id="OB662353">
    <property type="protein sequence ID" value="CAD7229912.1"/>
    <property type="molecule type" value="Genomic_DNA"/>
</dbReference>
<dbReference type="PRINTS" id="PR00101">
    <property type="entry name" value="ATCASE"/>
</dbReference>
<dbReference type="GO" id="GO:0019240">
    <property type="term" value="P:citrulline biosynthetic process"/>
    <property type="evidence" value="ECO:0007669"/>
    <property type="project" value="TreeGrafter"/>
</dbReference>
<sequence length="324" mass="36735">MKHFTSFYDVPDHQGLLDLALKLKANPHGFTSVGQHKTIGLVFMNPSLRTRLSSIKAAYNLGADVWVLNAGADSWVLETGDGTIMDGSSQEHIKEAMRVMSTYCDVIGVRTFPGLVDREKDYTEAIMNQIKSLVTVPLVSLESATLHPLQSLADYITLKEHNPSQKKIKVVLSLSIKVVLSWVPHVKALPQAVANSFAQWMSNIDWVDLHIAHPQGYQLEDQFIKNTQVHFDQQEAFEGADFIYAKNWSSYCDYGQIIKKDFDWMINQEKMNWTNNAKFMHCLPVRRNVVVADEILDSDQSVVIQQSENRIYAAQAVFYELLRG</sequence>
<dbReference type="Gene3D" id="3.40.50.1370">
    <property type="entry name" value="Aspartate/ornithine carbamoyltransferase"/>
    <property type="match status" value="2"/>
</dbReference>
<dbReference type="Pfam" id="PF00185">
    <property type="entry name" value="OTCace"/>
    <property type="match status" value="1"/>
</dbReference>
<evidence type="ECO:0000259" key="5">
    <source>
        <dbReference type="Pfam" id="PF00185"/>
    </source>
</evidence>
<dbReference type="InterPro" id="IPR036901">
    <property type="entry name" value="Asp/Orn_carbamoylTrfase_sf"/>
</dbReference>
<gene>
    <name evidence="7" type="ORF">CTOB1V02_LOCUS7777</name>
</gene>
<feature type="non-terminal residue" evidence="7">
    <location>
        <position position="324"/>
    </location>
</feature>
<dbReference type="Pfam" id="PF02729">
    <property type="entry name" value="OTCace_N"/>
    <property type="match status" value="1"/>
</dbReference>
<dbReference type="PANTHER" id="PTHR45753:SF3">
    <property type="entry name" value="ORNITHINE TRANSCARBAMYLASE, MITOCHONDRIAL"/>
    <property type="match status" value="1"/>
</dbReference>
<dbReference type="InterPro" id="IPR043696">
    <property type="entry name" value="ArgF'-like"/>
</dbReference>
<dbReference type="SUPFAM" id="SSF53671">
    <property type="entry name" value="Aspartate/ornithine carbamoyltransferase"/>
    <property type="match status" value="1"/>
</dbReference>
<evidence type="ECO:0000256" key="3">
    <source>
        <dbReference type="ARBA" id="ARBA00022679"/>
    </source>
</evidence>
<evidence type="ECO:0000256" key="2">
    <source>
        <dbReference type="ARBA" id="ARBA00013007"/>
    </source>
</evidence>
<reference evidence="7" key="1">
    <citation type="submission" date="2020-11" db="EMBL/GenBank/DDBJ databases">
        <authorList>
            <person name="Tran Van P."/>
        </authorList>
    </citation>
    <scope>NUCLEOTIDE SEQUENCE</scope>
</reference>
<feature type="domain" description="Aspartate/ornithine carbamoyltransferase carbamoyl-P binding" evidence="6">
    <location>
        <begin position="2"/>
        <end position="160"/>
    </location>
</feature>
<dbReference type="GO" id="GO:0004585">
    <property type="term" value="F:ornithine carbamoyltransferase activity"/>
    <property type="evidence" value="ECO:0007669"/>
    <property type="project" value="UniProtKB-EC"/>
</dbReference>
<dbReference type="GO" id="GO:0016597">
    <property type="term" value="F:amino acid binding"/>
    <property type="evidence" value="ECO:0007669"/>
    <property type="project" value="InterPro"/>
</dbReference>
<evidence type="ECO:0000313" key="7">
    <source>
        <dbReference type="EMBL" id="CAD7229912.1"/>
    </source>
</evidence>
<comment type="similarity">
    <text evidence="1">Belongs to the aspartate/ornithine carbamoyltransferase superfamily. OTCase family.</text>
</comment>
<dbReference type="EC" id="2.1.3.3" evidence="2"/>
<dbReference type="PRINTS" id="PR00100">
    <property type="entry name" value="AOTCASE"/>
</dbReference>
<dbReference type="OrthoDB" id="10252326at2759"/>
<dbReference type="PANTHER" id="PTHR45753">
    <property type="entry name" value="ORNITHINE CARBAMOYLTRANSFERASE, MITOCHONDRIAL"/>
    <property type="match status" value="1"/>
</dbReference>
<dbReference type="AlphaFoldDB" id="A0A7R8WJP1"/>
<dbReference type="InterPro" id="IPR006130">
    <property type="entry name" value="Asp/Orn_carbamoylTrfase"/>
</dbReference>
<dbReference type="HAMAP" id="MF_02235">
    <property type="entry name" value="SOTCase"/>
    <property type="match status" value="1"/>
</dbReference>
<evidence type="ECO:0000256" key="4">
    <source>
        <dbReference type="RuleBase" id="RU003634"/>
    </source>
</evidence>
<evidence type="ECO:0000256" key="1">
    <source>
        <dbReference type="ARBA" id="ARBA00007805"/>
    </source>
</evidence>
<proteinExistence type="inferred from homology"/>
<dbReference type="InterPro" id="IPR006131">
    <property type="entry name" value="Asp_carbamoyltransf_Asp/Orn-bd"/>
</dbReference>
<name>A0A7R8WJP1_9CRUS</name>
<keyword evidence="3 4" id="KW-0808">Transferase</keyword>
<accession>A0A7R8WJP1</accession>
<feature type="domain" description="Aspartate/ornithine carbamoyltransferase Asp/Orn-binding" evidence="5">
    <location>
        <begin position="193"/>
        <end position="319"/>
    </location>
</feature>
<organism evidence="7">
    <name type="scientific">Cyprideis torosa</name>
    <dbReference type="NCBI Taxonomy" id="163714"/>
    <lineage>
        <taxon>Eukaryota</taxon>
        <taxon>Metazoa</taxon>
        <taxon>Ecdysozoa</taxon>
        <taxon>Arthropoda</taxon>
        <taxon>Crustacea</taxon>
        <taxon>Oligostraca</taxon>
        <taxon>Ostracoda</taxon>
        <taxon>Podocopa</taxon>
        <taxon>Podocopida</taxon>
        <taxon>Cytherocopina</taxon>
        <taxon>Cytheroidea</taxon>
        <taxon>Cytherideidae</taxon>
        <taxon>Cyprideis</taxon>
    </lineage>
</organism>
<dbReference type="GO" id="GO:0042450">
    <property type="term" value="P:L-arginine biosynthetic process via ornithine"/>
    <property type="evidence" value="ECO:0007669"/>
    <property type="project" value="TreeGrafter"/>
</dbReference>
<protein>
    <recommendedName>
        <fullName evidence="2">ornithine carbamoyltransferase</fullName>
        <ecNumber evidence="2">2.1.3.3</ecNumber>
    </recommendedName>
</protein>
<evidence type="ECO:0000259" key="6">
    <source>
        <dbReference type="Pfam" id="PF02729"/>
    </source>
</evidence>